<dbReference type="Proteomes" id="UP000013111">
    <property type="component" value="Unassembled WGS sequence"/>
</dbReference>
<evidence type="ECO:0008006" key="5">
    <source>
        <dbReference type="Google" id="ProtNLM"/>
    </source>
</evidence>
<dbReference type="EMBL" id="CAPB01000005">
    <property type="protein sequence ID" value="CCO92405.1"/>
    <property type="molecule type" value="Genomic_DNA"/>
</dbReference>
<feature type="domain" description="CYTH" evidence="1">
    <location>
        <begin position="2"/>
        <end position="202"/>
    </location>
</feature>
<organism evidence="3 4">
    <name type="scientific">Erwinia amylovora NBRC 12687 = CFBP 1232</name>
    <dbReference type="NCBI Taxonomy" id="1219359"/>
    <lineage>
        <taxon>Bacteria</taxon>
        <taxon>Pseudomonadati</taxon>
        <taxon>Pseudomonadota</taxon>
        <taxon>Gammaproteobacteria</taxon>
        <taxon>Enterobacterales</taxon>
        <taxon>Erwiniaceae</taxon>
        <taxon>Erwinia</taxon>
    </lineage>
</organism>
<dbReference type="PROSITE" id="PS51708">
    <property type="entry name" value="CHAD"/>
    <property type="match status" value="1"/>
</dbReference>
<dbReference type="PANTHER" id="PTHR39569">
    <property type="entry name" value="INORGANIC TRIPHOSPHATASE"/>
    <property type="match status" value="1"/>
</dbReference>
<dbReference type="InterPro" id="IPR039013">
    <property type="entry name" value="YgiF"/>
</dbReference>
<dbReference type="CDD" id="cd07756">
    <property type="entry name" value="CYTH-like_Pase_CHAD"/>
    <property type="match status" value="1"/>
</dbReference>
<dbReference type="GO" id="GO:0050355">
    <property type="term" value="F:inorganic triphosphate phosphatase activity"/>
    <property type="evidence" value="ECO:0007669"/>
    <property type="project" value="InterPro"/>
</dbReference>
<dbReference type="GO" id="GO:0046872">
    <property type="term" value="F:metal ion binding"/>
    <property type="evidence" value="ECO:0007669"/>
    <property type="project" value="TreeGrafter"/>
</dbReference>
<sequence>MTIEIELKFIAAPEAATKVAARLAAWPHQHTPGQKLTNIYFETNDNQLRRWDMGLRIRGFGDRYEMTLKTAGQTVGGLHQRPEYNVPLTQPELDIQRLPGEIWPAGTDVAALQQQLNVLFSSHFVREKWVVTYLQSEIEVAFDNGTVSAGALNQPLMEIELELKSGHRDDLLAFADELATLDGLRLGSLTKAARGYALAQGNPPGSLRPLPLLNVRPKATVAEGMQAAFLLALSQWQYHEELWLRGNADALREVKDALETLRQAFSLFGVLVPRKASSDLRQKLSLLEEAMLDDDIVAETLCFSALWLQPQLALTNWLVTARWREFVDSKADAKLQGSYKRFSDVMLGRIAADLKETFAQVNHAGEYQDKLTRLHRQLLAVHLLAGSYDAAAVNAWLQSWQQLGQAIVRQQDAWLDGYLRQALKQPAFWKNGSP</sequence>
<reference evidence="3 4" key="1">
    <citation type="submission" date="2012-11" db="EMBL/GenBank/DDBJ databases">
        <authorList>
            <person name="Linke B."/>
        </authorList>
    </citation>
    <scope>NUCLEOTIDE SEQUENCE [LARGE SCALE GENOMIC DNA]</scope>
    <source>
        <strain evidence="4">CFBP 1232</strain>
    </source>
</reference>
<dbReference type="Pfam" id="PF05235">
    <property type="entry name" value="CHAD"/>
    <property type="match status" value="1"/>
</dbReference>
<name>A0A830ZSS9_ERWAM</name>
<dbReference type="SMART" id="SM01118">
    <property type="entry name" value="CYTH"/>
    <property type="match status" value="1"/>
</dbReference>
<proteinExistence type="predicted"/>
<accession>A0A830ZSS9</accession>
<dbReference type="SUPFAM" id="SSF55154">
    <property type="entry name" value="CYTH-like phosphatases"/>
    <property type="match status" value="1"/>
</dbReference>
<dbReference type="Gene3D" id="2.40.320.10">
    <property type="entry name" value="Hypothetical Protein Pfu-838710-001"/>
    <property type="match status" value="1"/>
</dbReference>
<dbReference type="InterPro" id="IPR033469">
    <property type="entry name" value="CYTH-like_dom_sf"/>
</dbReference>
<dbReference type="PROSITE" id="PS51707">
    <property type="entry name" value="CYTH"/>
    <property type="match status" value="1"/>
</dbReference>
<reference evidence="3 4" key="2">
    <citation type="submission" date="2013-04" db="EMBL/GenBank/DDBJ databases">
        <title>Comparative genomics of 12 strains of Erwinia amylovora identifies a pan-genome with a large conserved core and provides insights into host specificity.</title>
        <authorList>
            <person name="Mann R.A."/>
            <person name="Smits T.H.M."/>
            <person name="Buehlmann A."/>
            <person name="Blom J."/>
            <person name="Goesmann A."/>
            <person name="Frey J.E."/>
            <person name="Plummer K.M."/>
            <person name="Beer S.V."/>
            <person name="Luck J."/>
            <person name="Duffy B."/>
            <person name="Rodoni B."/>
        </authorList>
    </citation>
    <scope>NUCLEOTIDE SEQUENCE [LARGE SCALE GENOMIC DNA]</scope>
    <source>
        <strain evidence="4">CFBP 1232</strain>
    </source>
</reference>
<dbReference type="InterPro" id="IPR007899">
    <property type="entry name" value="CHAD_dom"/>
</dbReference>
<comment type="caution">
    <text evidence="3">The sequence shown here is derived from an EMBL/GenBank/DDBJ whole genome shotgun (WGS) entry which is preliminary data.</text>
</comment>
<evidence type="ECO:0000313" key="3">
    <source>
        <dbReference type="EMBL" id="CCO92405.1"/>
    </source>
</evidence>
<evidence type="ECO:0000259" key="1">
    <source>
        <dbReference type="PROSITE" id="PS51707"/>
    </source>
</evidence>
<dbReference type="RefSeq" id="WP_004161784.1">
    <property type="nucleotide sequence ID" value="NZ_BAYW01000004.1"/>
</dbReference>
<dbReference type="Pfam" id="PF01928">
    <property type="entry name" value="CYTH"/>
    <property type="match status" value="1"/>
</dbReference>
<dbReference type="PANTHER" id="PTHR39569:SF1">
    <property type="entry name" value="INORGANIC TRIPHOSPHATASE"/>
    <property type="match status" value="1"/>
</dbReference>
<dbReference type="GeneID" id="97604772"/>
<gene>
    <name evidence="3" type="ORF">BN437_0440</name>
</gene>
<evidence type="ECO:0000313" key="4">
    <source>
        <dbReference type="Proteomes" id="UP000013111"/>
    </source>
</evidence>
<evidence type="ECO:0000259" key="2">
    <source>
        <dbReference type="PROSITE" id="PS51708"/>
    </source>
</evidence>
<dbReference type="InterPro" id="IPR023577">
    <property type="entry name" value="CYTH_domain"/>
</dbReference>
<feature type="domain" description="CHAD" evidence="2">
    <location>
        <begin position="218"/>
        <end position="434"/>
    </location>
</feature>
<protein>
    <recommendedName>
        <fullName evidence="5">Adenylate cyclase</fullName>
    </recommendedName>
</protein>
<dbReference type="AlphaFoldDB" id="A0A830ZSS9"/>